<keyword evidence="4" id="KW-1185">Reference proteome</keyword>
<dbReference type="RefSeq" id="WP_072365733.1">
    <property type="nucleotide sequence ID" value="NZ_CP139972.1"/>
</dbReference>
<sequence>MNKDDLFWLISSSPAIQMLRLRNTHWILPFLYSVFKEENRFSIPESQLVVMLAETLSLQEDGVEDLEEARINFGEDEETRSRKYILNWVQKRILQDLPDAEGNTRYQLSAYTEKVFQWMQTLQLRQHVGTESRFKLLFNSLRDIVENTEDDRGKKLEILKNKRAEIDKEIKALELGITPDRYNNAQVQERLELFTRLCYELISDFREVEDNFKQIHRTIVEQHTRAEQSKGAIIGFAFEAYDSLRNSNQGKSFYAFWDFLISRAGQEEWRELSEQLMHLVDERGIQADESFLTNIKSLLLEQGKNVYDANDKMAEKLSRIISEKEIARHRRLRKQINSIKELVFGFKEEEAEVEAGISIDDSAEIRMILERKLTLDQKKTIAEVKQPATATEKIEDMTRFSRLLNTSHINKKYLWTKVESVLKDKQTATLKEVLEASPLEYGLAEIISYYDFVREKGGKAYTVQNTTELIPLNAEQTRFLEVPYLLFGK</sequence>
<evidence type="ECO:0000313" key="4">
    <source>
        <dbReference type="Proteomes" id="UP001326715"/>
    </source>
</evidence>
<evidence type="ECO:0000313" key="2">
    <source>
        <dbReference type="EMBL" id="WQG87035.1"/>
    </source>
</evidence>
<name>A0A1K1STQ4_9BACT</name>
<dbReference type="EMBL" id="CP140154">
    <property type="protein sequence ID" value="WQG87035.1"/>
    <property type="molecule type" value="Genomic_DNA"/>
</dbReference>
<reference evidence="1 3" key="1">
    <citation type="submission" date="2016-11" db="EMBL/GenBank/DDBJ databases">
        <authorList>
            <person name="Jaros S."/>
            <person name="Januszkiewicz K."/>
            <person name="Wedrychowicz H."/>
        </authorList>
    </citation>
    <scope>NUCLEOTIDE SEQUENCE [LARGE SCALE GENOMIC DNA]</scope>
    <source>
        <strain evidence="1 3">DSM 784</strain>
    </source>
</reference>
<accession>A0A1K1STQ4</accession>
<dbReference type="Pfam" id="PF11855">
    <property type="entry name" value="DUF3375"/>
    <property type="match status" value="1"/>
</dbReference>
<proteinExistence type="predicted"/>
<dbReference type="Proteomes" id="UP000183788">
    <property type="component" value="Unassembled WGS sequence"/>
</dbReference>
<organism evidence="1 3">
    <name type="scientific">Chitinophaga sancti</name>
    <dbReference type="NCBI Taxonomy" id="1004"/>
    <lineage>
        <taxon>Bacteria</taxon>
        <taxon>Pseudomonadati</taxon>
        <taxon>Bacteroidota</taxon>
        <taxon>Chitinophagia</taxon>
        <taxon>Chitinophagales</taxon>
        <taxon>Chitinophagaceae</taxon>
        <taxon>Chitinophaga</taxon>
    </lineage>
</organism>
<dbReference type="InterPro" id="IPR021804">
    <property type="entry name" value="DUF3375"/>
</dbReference>
<dbReference type="OrthoDB" id="138803at2"/>
<evidence type="ECO:0000313" key="1">
    <source>
        <dbReference type="EMBL" id="SFW87662.1"/>
    </source>
</evidence>
<dbReference type="Proteomes" id="UP001326715">
    <property type="component" value="Chromosome"/>
</dbReference>
<dbReference type="AlphaFoldDB" id="A0A1K1STQ4"/>
<protein>
    <submittedName>
        <fullName evidence="2">DUF3375 domain-containing protein</fullName>
    </submittedName>
</protein>
<gene>
    <name evidence="1" type="ORF">SAMN05661012_06108</name>
    <name evidence="2" type="ORF">SR876_19125</name>
</gene>
<dbReference type="STRING" id="1004.SAMN05661012_06108"/>
<reference evidence="2 4" key="2">
    <citation type="submission" date="2023-11" db="EMBL/GenBank/DDBJ databases">
        <title>MicrobeMod: A computational toolkit for identifying prokaryotic methylation and restriction-modification with nanopore sequencing.</title>
        <authorList>
            <person name="Crits-Christoph A."/>
            <person name="Kang S.C."/>
            <person name="Lee H."/>
            <person name="Ostrov N."/>
        </authorList>
    </citation>
    <scope>NUCLEOTIDE SEQUENCE [LARGE SCALE GENOMIC DNA]</scope>
    <source>
        <strain evidence="2 4">ATCC 23090</strain>
    </source>
</reference>
<evidence type="ECO:0000313" key="3">
    <source>
        <dbReference type="Proteomes" id="UP000183788"/>
    </source>
</evidence>
<dbReference type="EMBL" id="FPIZ01000033">
    <property type="protein sequence ID" value="SFW87662.1"/>
    <property type="molecule type" value="Genomic_DNA"/>
</dbReference>